<name>A0A7M1B665_9BACT</name>
<dbReference type="AlphaFoldDB" id="A0A7M1B665"/>
<dbReference type="EMBL" id="CP041406">
    <property type="protein sequence ID" value="QOP45191.1"/>
    <property type="molecule type" value="Genomic_DNA"/>
</dbReference>
<evidence type="ECO:0000259" key="1">
    <source>
        <dbReference type="Pfam" id="PF00085"/>
    </source>
</evidence>
<protein>
    <submittedName>
        <fullName evidence="2">Thioredoxin family protein</fullName>
    </submittedName>
</protein>
<proteinExistence type="predicted"/>
<keyword evidence="3" id="KW-1185">Reference proteome</keyword>
<evidence type="ECO:0000313" key="3">
    <source>
        <dbReference type="Proteomes" id="UP000593580"/>
    </source>
</evidence>
<dbReference type="RefSeq" id="WP_193111440.1">
    <property type="nucleotide sequence ID" value="NZ_CP041406.1"/>
</dbReference>
<dbReference type="Pfam" id="PF00085">
    <property type="entry name" value="Thioredoxin"/>
    <property type="match status" value="1"/>
</dbReference>
<sequence>MPFIAVDEESFDDIVEREFEKGHTVILKFGSAYCDSCQLMEFELEEVHDRVTKVSILDIDVGECLGLMQRFEIEQVPTTLIFQTASSQLLYKNGIMLADDMIDIILKER</sequence>
<organism evidence="2 3">
    <name type="scientific">Sulfurimonas paralvinellae</name>
    <dbReference type="NCBI Taxonomy" id="317658"/>
    <lineage>
        <taxon>Bacteria</taxon>
        <taxon>Pseudomonadati</taxon>
        <taxon>Campylobacterota</taxon>
        <taxon>Epsilonproteobacteria</taxon>
        <taxon>Campylobacterales</taxon>
        <taxon>Sulfurimonadaceae</taxon>
        <taxon>Sulfurimonas</taxon>
    </lineage>
</organism>
<dbReference type="SUPFAM" id="SSF52833">
    <property type="entry name" value="Thioredoxin-like"/>
    <property type="match status" value="1"/>
</dbReference>
<dbReference type="KEGG" id="spal:FM071_02355"/>
<gene>
    <name evidence="2" type="ORF">FM071_02355</name>
</gene>
<dbReference type="InterPro" id="IPR013766">
    <property type="entry name" value="Thioredoxin_domain"/>
</dbReference>
<reference evidence="2 3" key="1">
    <citation type="submission" date="2019-07" db="EMBL/GenBank/DDBJ databases">
        <title>Sulfurimonas paralvinellae sp. nov., a novel mesophilic, hydrogen- and sulfur-oxidizing chemolithoautotroph within the Epsilonproteo- bacteria isolated from a deep-sea hydrothermal vent polychaete nest, reclassification of Thiomicrospira denitrificans as Sulfurimonas denitrificans comb. nov. and emended description of the genus Sulfurimonas.</title>
        <authorList>
            <person name="Wang S."/>
            <person name="Jiang L."/>
            <person name="Shao Z."/>
        </authorList>
    </citation>
    <scope>NUCLEOTIDE SEQUENCE [LARGE SCALE GENOMIC DNA]</scope>
    <source>
        <strain evidence="2 3">GO25</strain>
    </source>
</reference>
<dbReference type="CDD" id="cd02947">
    <property type="entry name" value="TRX_family"/>
    <property type="match status" value="1"/>
</dbReference>
<evidence type="ECO:0000313" key="2">
    <source>
        <dbReference type="EMBL" id="QOP45191.1"/>
    </source>
</evidence>
<dbReference type="InterPro" id="IPR036249">
    <property type="entry name" value="Thioredoxin-like_sf"/>
</dbReference>
<dbReference type="Proteomes" id="UP000593580">
    <property type="component" value="Chromosome"/>
</dbReference>
<dbReference type="Gene3D" id="3.40.30.10">
    <property type="entry name" value="Glutaredoxin"/>
    <property type="match status" value="1"/>
</dbReference>
<accession>A0A7M1B665</accession>
<feature type="domain" description="Thioredoxin" evidence="1">
    <location>
        <begin position="5"/>
        <end position="88"/>
    </location>
</feature>